<proteinExistence type="inferred from homology"/>
<name>A0A0U3FA42_9CREN</name>
<dbReference type="OrthoDB" id="381090at2157"/>
<dbReference type="AlphaFoldDB" id="A0A0U3FA42"/>
<evidence type="ECO:0000313" key="3">
    <source>
        <dbReference type="Proteomes" id="UP000060778"/>
    </source>
</evidence>
<keyword evidence="3" id="KW-1185">Reference proteome</keyword>
<dbReference type="Gene3D" id="3.30.310.50">
    <property type="entry name" value="Alpha-D-phosphohexomutase, C-terminal domain"/>
    <property type="match status" value="1"/>
</dbReference>
<sequence>MREWIGEVEIEVCDEAVFTALLPEVTHPPTSSRVQLEANDKRIVIKAKDVSALRAAANSFMYWIYSASEALKAVEDRP</sequence>
<dbReference type="RefSeq" id="WP_075049923.1">
    <property type="nucleotide sequence ID" value="NZ_CP006867.1"/>
</dbReference>
<accession>A0A0U3FA42</accession>
<dbReference type="Proteomes" id="UP000060778">
    <property type="component" value="Chromosome"/>
</dbReference>
<comment type="similarity">
    <text evidence="1">Belongs to the CTAG/PCC1 family.</text>
</comment>
<dbReference type="STRING" id="940295.EYM_04965"/>
<dbReference type="NCBIfam" id="NF011470">
    <property type="entry name" value="PRK14887.1"/>
    <property type="match status" value="1"/>
</dbReference>
<evidence type="ECO:0008006" key="4">
    <source>
        <dbReference type="Google" id="ProtNLM"/>
    </source>
</evidence>
<gene>
    <name evidence="2" type="ORF">EYM_04965</name>
</gene>
<dbReference type="GeneID" id="30680380"/>
<dbReference type="KEGG" id="iis:EYM_04965"/>
<dbReference type="InterPro" id="IPR015419">
    <property type="entry name" value="CTAG/Pcc1"/>
</dbReference>
<evidence type="ECO:0000256" key="1">
    <source>
        <dbReference type="ARBA" id="ARBA00007073"/>
    </source>
</evidence>
<organism evidence="2 3">
    <name type="scientific">Ignicoccus islandicus DSM 13165</name>
    <dbReference type="NCBI Taxonomy" id="940295"/>
    <lineage>
        <taxon>Archaea</taxon>
        <taxon>Thermoproteota</taxon>
        <taxon>Thermoprotei</taxon>
        <taxon>Desulfurococcales</taxon>
        <taxon>Desulfurococcaceae</taxon>
        <taxon>Ignicoccus</taxon>
    </lineage>
</organism>
<evidence type="ECO:0000313" key="2">
    <source>
        <dbReference type="EMBL" id="ALU12537.1"/>
    </source>
</evidence>
<protein>
    <recommendedName>
        <fullName evidence="4">KEOPS complex Pcc1-like subunit</fullName>
    </recommendedName>
</protein>
<reference evidence="2 3" key="1">
    <citation type="submission" date="2013-11" db="EMBL/GenBank/DDBJ databases">
        <title>Comparative genomics of Ignicoccus.</title>
        <authorList>
            <person name="Podar M."/>
        </authorList>
    </citation>
    <scope>NUCLEOTIDE SEQUENCE [LARGE SCALE GENOMIC DNA]</scope>
    <source>
        <strain evidence="2 3">DSM 13165</strain>
    </source>
</reference>
<dbReference type="EMBL" id="CP006867">
    <property type="protein sequence ID" value="ALU12537.1"/>
    <property type="molecule type" value="Genomic_DNA"/>
</dbReference>
<dbReference type="Pfam" id="PF09341">
    <property type="entry name" value="Pcc1"/>
    <property type="match status" value="1"/>
</dbReference>